<dbReference type="AlphaFoldDB" id="A0AAW0IVI5"/>
<evidence type="ECO:0000313" key="2">
    <source>
        <dbReference type="Proteomes" id="UP001488838"/>
    </source>
</evidence>
<organism evidence="1 2">
    <name type="scientific">Myodes glareolus</name>
    <name type="common">Bank vole</name>
    <name type="synonym">Clethrionomys glareolus</name>
    <dbReference type="NCBI Taxonomy" id="447135"/>
    <lineage>
        <taxon>Eukaryota</taxon>
        <taxon>Metazoa</taxon>
        <taxon>Chordata</taxon>
        <taxon>Craniata</taxon>
        <taxon>Vertebrata</taxon>
        <taxon>Euteleostomi</taxon>
        <taxon>Mammalia</taxon>
        <taxon>Eutheria</taxon>
        <taxon>Euarchontoglires</taxon>
        <taxon>Glires</taxon>
        <taxon>Rodentia</taxon>
        <taxon>Myomorpha</taxon>
        <taxon>Muroidea</taxon>
        <taxon>Cricetidae</taxon>
        <taxon>Arvicolinae</taxon>
        <taxon>Myodes</taxon>
    </lineage>
</organism>
<dbReference type="EMBL" id="JBBHLL010000088">
    <property type="protein sequence ID" value="KAK7818394.1"/>
    <property type="molecule type" value="Genomic_DNA"/>
</dbReference>
<name>A0AAW0IVI5_MYOGA</name>
<feature type="non-terminal residue" evidence="1">
    <location>
        <position position="88"/>
    </location>
</feature>
<proteinExistence type="predicted"/>
<comment type="caution">
    <text evidence="1">The sequence shown here is derived from an EMBL/GenBank/DDBJ whole genome shotgun (WGS) entry which is preliminary data.</text>
</comment>
<gene>
    <name evidence="1" type="ORF">U0070_018710</name>
</gene>
<reference evidence="1 2" key="1">
    <citation type="journal article" date="2023" name="bioRxiv">
        <title>Conserved and derived expression patterns and positive selection on dental genes reveal complex evolutionary context of ever-growing rodent molars.</title>
        <authorList>
            <person name="Calamari Z.T."/>
            <person name="Song A."/>
            <person name="Cohen E."/>
            <person name="Akter M."/>
            <person name="Roy R.D."/>
            <person name="Hallikas O."/>
            <person name="Christensen M.M."/>
            <person name="Li P."/>
            <person name="Marangoni P."/>
            <person name="Jernvall J."/>
            <person name="Klein O.D."/>
        </authorList>
    </citation>
    <scope>NUCLEOTIDE SEQUENCE [LARGE SCALE GENOMIC DNA]</scope>
    <source>
        <strain evidence="1">V071</strain>
    </source>
</reference>
<keyword evidence="2" id="KW-1185">Reference proteome</keyword>
<dbReference type="Proteomes" id="UP001488838">
    <property type="component" value="Unassembled WGS sequence"/>
</dbReference>
<sequence length="88" mass="9641">MKKDSILDLILPLDSAQDRSMEDEVTHIQPGVGTGDAEGQLCCSFYDGFSVLGGNIVSNLSTVRFVAHQQHLQLLDVVDQKLPEATRQ</sequence>
<accession>A0AAW0IVI5</accession>
<protein>
    <submittedName>
        <fullName evidence="1">Uncharacterized protein</fullName>
    </submittedName>
</protein>
<evidence type="ECO:0000313" key="1">
    <source>
        <dbReference type="EMBL" id="KAK7818394.1"/>
    </source>
</evidence>